<feature type="signal peptide" evidence="12">
    <location>
        <begin position="1"/>
        <end position="18"/>
    </location>
</feature>
<keyword evidence="12" id="KW-0472">Membrane</keyword>
<keyword evidence="14" id="KW-1185">Reference proteome</keyword>
<evidence type="ECO:0000256" key="1">
    <source>
        <dbReference type="ARBA" id="ARBA00001946"/>
    </source>
</evidence>
<dbReference type="EMBL" id="JBCLPP010000020">
    <property type="protein sequence ID" value="MEY8245606.1"/>
    <property type="molecule type" value="Genomic_DNA"/>
</dbReference>
<dbReference type="SUPFAM" id="SSF143631">
    <property type="entry name" value="ApbE-like"/>
    <property type="match status" value="1"/>
</dbReference>
<evidence type="ECO:0000256" key="9">
    <source>
        <dbReference type="ARBA" id="ARBA00031306"/>
    </source>
</evidence>
<evidence type="ECO:0000313" key="13">
    <source>
        <dbReference type="EMBL" id="MEY8245606.1"/>
    </source>
</evidence>
<comment type="catalytic activity">
    <reaction evidence="10 11 12">
        <text>L-threonyl-[protein] + FAD = FMN-L-threonyl-[protein] + AMP + H(+)</text>
        <dbReference type="Rhea" id="RHEA:36847"/>
        <dbReference type="Rhea" id="RHEA-COMP:11060"/>
        <dbReference type="Rhea" id="RHEA-COMP:11061"/>
        <dbReference type="ChEBI" id="CHEBI:15378"/>
        <dbReference type="ChEBI" id="CHEBI:30013"/>
        <dbReference type="ChEBI" id="CHEBI:57692"/>
        <dbReference type="ChEBI" id="CHEBI:74257"/>
        <dbReference type="ChEBI" id="CHEBI:456215"/>
        <dbReference type="EC" id="2.7.1.180"/>
    </reaction>
</comment>
<evidence type="ECO:0000256" key="5">
    <source>
        <dbReference type="ARBA" id="ARBA00022679"/>
    </source>
</evidence>
<protein>
    <recommendedName>
        <fullName evidence="3 11">FAD:protein FMN transferase</fullName>
        <ecNumber evidence="2 11">2.7.1.180</ecNumber>
    </recommendedName>
    <alternativeName>
        <fullName evidence="9 11">Flavin transferase</fullName>
    </alternativeName>
</protein>
<dbReference type="InterPro" id="IPR003374">
    <property type="entry name" value="ApbE-like_sf"/>
</dbReference>
<dbReference type="EC" id="2.7.1.180" evidence="2 11"/>
<dbReference type="Gene3D" id="3.10.520.10">
    <property type="entry name" value="ApbE-like domains"/>
    <property type="match status" value="1"/>
</dbReference>
<keyword evidence="4 11" id="KW-0285">Flavoprotein</keyword>
<sequence length="335" mass="36579">MKTVNIIMAMVLTVTAIAAGCMTSKPYRKCEGVVWGTTFHITYSSNAVLDDSIRAIMRDVDESLSAYNDSSLVSRINRCETDVTDSMFRRVFTESLRINKISGGRFDPTIAPLSRLWGFDAGEEISRQPEREKVDSIMRLVGIDACSLTEDGHVIKKSSQTTFNFSAIAKGYGCDLIGDMLSRNGVTDYMVEIGGEIVVRGKNSRGSDWRIMIDAPVYNADSVVHDGMAVIEIDSCAVATSGNYRNYKIIDGEVMGHTINPFTGQPAKSNILSVTVLAPQCITADAIATACMIMPLDSAKIMVERLYGVSAMFVTANDNGDWELVTTTGFPEITH</sequence>
<gene>
    <name evidence="13" type="ORF">AAK873_08250</name>
</gene>
<dbReference type="PIRSF" id="PIRSF006268">
    <property type="entry name" value="ApbE"/>
    <property type="match status" value="1"/>
</dbReference>
<dbReference type="PANTHER" id="PTHR30040:SF2">
    <property type="entry name" value="FAD:PROTEIN FMN TRANSFERASE"/>
    <property type="match status" value="1"/>
</dbReference>
<dbReference type="PROSITE" id="PS51257">
    <property type="entry name" value="PROKAR_LIPOPROTEIN"/>
    <property type="match status" value="1"/>
</dbReference>
<evidence type="ECO:0000256" key="11">
    <source>
        <dbReference type="PIRNR" id="PIRNR006268"/>
    </source>
</evidence>
<keyword evidence="12" id="KW-0732">Signal</keyword>
<comment type="caution">
    <text evidence="13">The sequence shown here is derived from an EMBL/GenBank/DDBJ whole genome shotgun (WGS) entry which is preliminary data.</text>
</comment>
<organism evidence="13 14">
    <name type="scientific">Heminiphilus faecis</name>
    <dbReference type="NCBI Taxonomy" id="2601703"/>
    <lineage>
        <taxon>Bacteria</taxon>
        <taxon>Pseudomonadati</taxon>
        <taxon>Bacteroidota</taxon>
        <taxon>Bacteroidia</taxon>
        <taxon>Bacteroidales</taxon>
        <taxon>Muribaculaceae</taxon>
        <taxon>Heminiphilus</taxon>
    </lineage>
</organism>
<evidence type="ECO:0000256" key="8">
    <source>
        <dbReference type="ARBA" id="ARBA00022842"/>
    </source>
</evidence>
<dbReference type="GO" id="GO:0016740">
    <property type="term" value="F:transferase activity"/>
    <property type="evidence" value="ECO:0007669"/>
    <property type="project" value="UniProtKB-KW"/>
</dbReference>
<dbReference type="RefSeq" id="WP_369863478.1">
    <property type="nucleotide sequence ID" value="NZ_JBCLPP010000020.1"/>
</dbReference>
<keyword evidence="5 11" id="KW-0808">Transferase</keyword>
<keyword evidence="12" id="KW-0997">Cell inner membrane</keyword>
<comment type="function">
    <text evidence="12">Flavin transferase that catalyzes the transfer of the FMN moiety of FAD and its covalent binding to the hydroxyl group of a threonine residue in a target flavoprotein.</text>
</comment>
<evidence type="ECO:0000256" key="4">
    <source>
        <dbReference type="ARBA" id="ARBA00022630"/>
    </source>
</evidence>
<evidence type="ECO:0000256" key="6">
    <source>
        <dbReference type="ARBA" id="ARBA00022723"/>
    </source>
</evidence>
<name>A0ABV4CW79_9BACT</name>
<dbReference type="PANTHER" id="PTHR30040">
    <property type="entry name" value="THIAMINE BIOSYNTHESIS LIPOPROTEIN APBE"/>
    <property type="match status" value="1"/>
</dbReference>
<evidence type="ECO:0000313" key="14">
    <source>
        <dbReference type="Proteomes" id="UP001565200"/>
    </source>
</evidence>
<evidence type="ECO:0000256" key="7">
    <source>
        <dbReference type="ARBA" id="ARBA00022827"/>
    </source>
</evidence>
<evidence type="ECO:0000256" key="12">
    <source>
        <dbReference type="RuleBase" id="RU363002"/>
    </source>
</evidence>
<comment type="similarity">
    <text evidence="11 12">Belongs to the ApbE family.</text>
</comment>
<accession>A0ABV4CW79</accession>
<comment type="subcellular location">
    <subcellularLocation>
        <location evidence="12">Cell inner membrane</location>
        <topology evidence="12">Lipid-anchor</topology>
        <orientation evidence="12">Periplasmic side</orientation>
    </subcellularLocation>
</comment>
<keyword evidence="12" id="KW-1003">Cell membrane</keyword>
<keyword evidence="7 11" id="KW-0274">FAD</keyword>
<keyword evidence="8 11" id="KW-0460">Magnesium</keyword>
<keyword evidence="12" id="KW-0449">Lipoprotein</keyword>
<comment type="cofactor">
    <cofactor evidence="1 12">
        <name>Mg(2+)</name>
        <dbReference type="ChEBI" id="CHEBI:18420"/>
    </cofactor>
</comment>
<feature type="chain" id="PRO_5044987760" description="FAD:protein FMN transferase" evidence="12">
    <location>
        <begin position="19"/>
        <end position="335"/>
    </location>
</feature>
<evidence type="ECO:0000256" key="10">
    <source>
        <dbReference type="ARBA" id="ARBA00048540"/>
    </source>
</evidence>
<evidence type="ECO:0000256" key="2">
    <source>
        <dbReference type="ARBA" id="ARBA00011955"/>
    </source>
</evidence>
<proteinExistence type="inferred from homology"/>
<keyword evidence="6 11" id="KW-0479">Metal-binding</keyword>
<dbReference type="InterPro" id="IPR024932">
    <property type="entry name" value="ApbE"/>
</dbReference>
<reference evidence="13 14" key="1">
    <citation type="submission" date="2024-03" db="EMBL/GenBank/DDBJ databases">
        <title>Mouse gut bacterial collection (mGBC) of GemPharmatech.</title>
        <authorList>
            <person name="He Y."/>
            <person name="Dong L."/>
            <person name="Wu D."/>
            <person name="Gao X."/>
            <person name="Lin Z."/>
        </authorList>
    </citation>
    <scope>NUCLEOTIDE SEQUENCE [LARGE SCALE GENOMIC DNA]</scope>
    <source>
        <strain evidence="13 14">54-13</strain>
    </source>
</reference>
<evidence type="ECO:0000256" key="3">
    <source>
        <dbReference type="ARBA" id="ARBA00016337"/>
    </source>
</evidence>
<dbReference type="Proteomes" id="UP001565200">
    <property type="component" value="Unassembled WGS sequence"/>
</dbReference>
<dbReference type="Pfam" id="PF02424">
    <property type="entry name" value="ApbE"/>
    <property type="match status" value="1"/>
</dbReference>